<dbReference type="SUPFAM" id="SSF81296">
    <property type="entry name" value="E set domains"/>
    <property type="match status" value="1"/>
</dbReference>
<evidence type="ECO:0000313" key="1">
    <source>
        <dbReference type="EMBL" id="BCS19693.1"/>
    </source>
</evidence>
<protein>
    <recommendedName>
        <fullName evidence="3">Arrestin-like N-terminal domain-containing protein</fullName>
    </recommendedName>
</protein>
<dbReference type="OrthoDB" id="10372178at2759"/>
<dbReference type="KEGG" id="apuu:APUU_20125S"/>
<organism evidence="1 2">
    <name type="scientific">Aspergillus puulaauensis</name>
    <dbReference type="NCBI Taxonomy" id="1220207"/>
    <lineage>
        <taxon>Eukaryota</taxon>
        <taxon>Fungi</taxon>
        <taxon>Dikarya</taxon>
        <taxon>Ascomycota</taxon>
        <taxon>Pezizomycotina</taxon>
        <taxon>Eurotiomycetes</taxon>
        <taxon>Eurotiomycetidae</taxon>
        <taxon>Eurotiales</taxon>
        <taxon>Aspergillaceae</taxon>
        <taxon>Aspergillus</taxon>
    </lineage>
</organism>
<dbReference type="RefSeq" id="XP_041551887.1">
    <property type="nucleotide sequence ID" value="XM_041698732.1"/>
</dbReference>
<sequence length="382" mass="42731">MAPSNEVHVTIDNPDTPIPGQDITATATLNLTKPLSVSEFTVSIYGRAFSRIYRQYVLSNFRYNWCGQGFFFKRFVVLIQTPTTLPPGTHTFPFRLQLPATTEQVRGNWHMFNKWKPRDPFPGKDTTHPLPATLVDMAANETWGSTEGKVEYIIEAKVQKGPEAGFLDSMPKDARTFTVASLPRPDLPQSLNSAQIPWQQVVRTIQTPAGPANITCRLPQVLIQGAKAPIYLKSDRPLVLTGLKIKLYLEYLVRGRNLIWPEKRTSVTPSAQLVRAENGSLPLSAEYVPVRVLEISRGLPLAFVTFNLACLAHWLEIKYRVTEPGGKEETKAVMKDISVQVQSWVDGRAGENGQGQGKQVGGSFVGQVLNEEEYRKWQAEKK</sequence>
<accession>A0A7R7XEC5</accession>
<dbReference type="GeneID" id="64969698"/>
<keyword evidence="2" id="KW-1185">Reference proteome</keyword>
<dbReference type="EMBL" id="AP024444">
    <property type="protein sequence ID" value="BCS19693.1"/>
    <property type="molecule type" value="Genomic_DNA"/>
</dbReference>
<proteinExistence type="predicted"/>
<evidence type="ECO:0000313" key="2">
    <source>
        <dbReference type="Proteomes" id="UP000654913"/>
    </source>
</evidence>
<dbReference type="AlphaFoldDB" id="A0A7R7XEC5"/>
<dbReference type="Gene3D" id="2.60.40.640">
    <property type="match status" value="1"/>
</dbReference>
<evidence type="ECO:0008006" key="3">
    <source>
        <dbReference type="Google" id="ProtNLM"/>
    </source>
</evidence>
<dbReference type="Proteomes" id="UP000654913">
    <property type="component" value="Chromosome 2"/>
</dbReference>
<name>A0A7R7XEC5_9EURO</name>
<dbReference type="InterPro" id="IPR014756">
    <property type="entry name" value="Ig_E-set"/>
</dbReference>
<gene>
    <name evidence="1" type="ORF">APUU_20125S</name>
</gene>
<reference evidence="1" key="1">
    <citation type="submission" date="2021-01" db="EMBL/GenBank/DDBJ databases">
        <authorList>
            <consortium name="Aspergillus puulaauensis MK2 genome sequencing consortium"/>
            <person name="Kazuki M."/>
            <person name="Futagami T."/>
        </authorList>
    </citation>
    <scope>NUCLEOTIDE SEQUENCE</scope>
    <source>
        <strain evidence="1">MK2</strain>
    </source>
</reference>
<dbReference type="InterPro" id="IPR014752">
    <property type="entry name" value="Arrestin-like_C"/>
</dbReference>
<reference evidence="1" key="2">
    <citation type="submission" date="2021-02" db="EMBL/GenBank/DDBJ databases">
        <title>Aspergillus puulaauensis MK2 genome sequence.</title>
        <authorList>
            <person name="Futagami T."/>
            <person name="Mori K."/>
            <person name="Kadooka C."/>
            <person name="Tanaka T."/>
        </authorList>
    </citation>
    <scope>NUCLEOTIDE SEQUENCE</scope>
    <source>
        <strain evidence="1">MK2</strain>
    </source>
</reference>